<dbReference type="PANTHER" id="PTHR43441">
    <property type="entry name" value="RIBOSOMAL-PROTEIN-SERINE ACETYLTRANSFERASE"/>
    <property type="match status" value="1"/>
</dbReference>
<comment type="caution">
    <text evidence="3">The sequence shown here is derived from an EMBL/GenBank/DDBJ whole genome shotgun (WGS) entry which is preliminary data.</text>
</comment>
<dbReference type="GO" id="GO:0008999">
    <property type="term" value="F:protein-N-terminal-alanine acetyltransferase activity"/>
    <property type="evidence" value="ECO:0007669"/>
    <property type="project" value="TreeGrafter"/>
</dbReference>
<dbReference type="AlphaFoldDB" id="A0A2G8SL33"/>
<reference evidence="3 4" key="1">
    <citation type="journal article" date="2015" name="Sci. Rep.">
        <title>Chromosome-level genome map provides insights into diverse defense mechanisms in the medicinal fungus Ganoderma sinense.</title>
        <authorList>
            <person name="Zhu Y."/>
            <person name="Xu J."/>
            <person name="Sun C."/>
            <person name="Zhou S."/>
            <person name="Xu H."/>
            <person name="Nelson D.R."/>
            <person name="Qian J."/>
            <person name="Song J."/>
            <person name="Luo H."/>
            <person name="Xiang L."/>
            <person name="Li Y."/>
            <person name="Xu Z."/>
            <person name="Ji A."/>
            <person name="Wang L."/>
            <person name="Lu S."/>
            <person name="Hayward A."/>
            <person name="Sun W."/>
            <person name="Li X."/>
            <person name="Schwartz D.C."/>
            <person name="Wang Y."/>
            <person name="Chen S."/>
        </authorList>
    </citation>
    <scope>NUCLEOTIDE SEQUENCE [LARGE SCALE GENOMIC DNA]</scope>
    <source>
        <strain evidence="3 4">ZZ0214-1</strain>
    </source>
</reference>
<dbReference type="Gene3D" id="3.40.630.30">
    <property type="match status" value="1"/>
</dbReference>
<dbReference type="Proteomes" id="UP000230002">
    <property type="component" value="Unassembled WGS sequence"/>
</dbReference>
<organism evidence="3 4">
    <name type="scientific">Ganoderma sinense ZZ0214-1</name>
    <dbReference type="NCBI Taxonomy" id="1077348"/>
    <lineage>
        <taxon>Eukaryota</taxon>
        <taxon>Fungi</taxon>
        <taxon>Dikarya</taxon>
        <taxon>Basidiomycota</taxon>
        <taxon>Agaricomycotina</taxon>
        <taxon>Agaricomycetes</taxon>
        <taxon>Polyporales</taxon>
        <taxon>Polyporaceae</taxon>
        <taxon>Ganoderma</taxon>
    </lineage>
</organism>
<proteinExistence type="predicted"/>
<dbReference type="Pfam" id="PF13302">
    <property type="entry name" value="Acetyltransf_3"/>
    <property type="match status" value="1"/>
</dbReference>
<name>A0A2G8SL33_9APHY</name>
<evidence type="ECO:0000313" key="4">
    <source>
        <dbReference type="Proteomes" id="UP000230002"/>
    </source>
</evidence>
<dbReference type="OrthoDB" id="41238at2759"/>
<feature type="compositionally biased region" description="Basic and acidic residues" evidence="1">
    <location>
        <begin position="187"/>
        <end position="202"/>
    </location>
</feature>
<dbReference type="SUPFAM" id="SSF55729">
    <property type="entry name" value="Acyl-CoA N-acyltransferases (Nat)"/>
    <property type="match status" value="1"/>
</dbReference>
<evidence type="ECO:0000256" key="1">
    <source>
        <dbReference type="SAM" id="MobiDB-lite"/>
    </source>
</evidence>
<dbReference type="InterPro" id="IPR000182">
    <property type="entry name" value="GNAT_dom"/>
</dbReference>
<sequence length="237" mass="26384">MSTQPLELEINFAFPWRDLENDRVKLVPFNPSQHGPEYWAGSKDHPELYDYLPWGPFPTLSALLVYLDARFHRSSQCLVLAVLDKTATSESEPPALAGLVGFLHADPANLSVEVGVLVCLPAFQRRRVTYAAVALLLQYALNLPADGGLGLRRVQYQANVGNDRSVAFATKMGFRLEGITRWQRVLDGHKPGNGAKRREGDPRAGSVGRDTAILSICWDDWEDGKRAAICLPEYTMY</sequence>
<dbReference type="InterPro" id="IPR051908">
    <property type="entry name" value="Ribosomal_N-acetyltransferase"/>
</dbReference>
<evidence type="ECO:0000259" key="2">
    <source>
        <dbReference type="Pfam" id="PF13302"/>
    </source>
</evidence>
<accession>A0A2G8SL33</accession>
<gene>
    <name evidence="3" type="ORF">GSI_03243</name>
</gene>
<keyword evidence="4" id="KW-1185">Reference proteome</keyword>
<feature type="domain" description="N-acetyltransferase" evidence="2">
    <location>
        <begin position="23"/>
        <end position="175"/>
    </location>
</feature>
<feature type="region of interest" description="Disordered" evidence="1">
    <location>
        <begin position="187"/>
        <end position="207"/>
    </location>
</feature>
<dbReference type="GO" id="GO:1990189">
    <property type="term" value="F:protein N-terminal-serine acetyltransferase activity"/>
    <property type="evidence" value="ECO:0007669"/>
    <property type="project" value="TreeGrafter"/>
</dbReference>
<dbReference type="PANTHER" id="PTHR43441:SF5">
    <property type="entry name" value="FAMILY ACETYLTRANSFERASE, PUTATIVE-RELATED"/>
    <property type="match status" value="1"/>
</dbReference>
<dbReference type="STRING" id="1077348.A0A2G8SL33"/>
<evidence type="ECO:0000313" key="3">
    <source>
        <dbReference type="EMBL" id="PIL34467.1"/>
    </source>
</evidence>
<protein>
    <recommendedName>
        <fullName evidence="2">N-acetyltransferase domain-containing protein</fullName>
    </recommendedName>
</protein>
<dbReference type="InterPro" id="IPR016181">
    <property type="entry name" value="Acyl_CoA_acyltransferase"/>
</dbReference>
<dbReference type="EMBL" id="AYKW01000005">
    <property type="protein sequence ID" value="PIL34467.1"/>
    <property type="molecule type" value="Genomic_DNA"/>
</dbReference>